<keyword evidence="37" id="KW-1185">Reference proteome</keyword>
<dbReference type="PRINTS" id="PR00170">
    <property type="entry name" value="NACHANNEL"/>
</dbReference>
<evidence type="ECO:0000259" key="34">
    <source>
        <dbReference type="Pfam" id="PF25064"/>
    </source>
</evidence>
<evidence type="ECO:0000259" key="28">
    <source>
        <dbReference type="Pfam" id="PF06512"/>
    </source>
</evidence>
<evidence type="ECO:0000313" key="36">
    <source>
        <dbReference type="EMBL" id="KAK2904693.1"/>
    </source>
</evidence>
<dbReference type="Pfam" id="PF25058">
    <property type="entry name" value="ARM_TT21"/>
    <property type="match status" value="1"/>
</dbReference>
<keyword evidence="8" id="KW-0677">Repeat</keyword>
<dbReference type="InterPro" id="IPR056835">
    <property type="entry name" value="ARM_TT21_5th"/>
</dbReference>
<comment type="similarity">
    <text evidence="20">Belongs to the sodium channel (TC 1.A.1.10) family. Nav1.4/SCN4A subfamily.</text>
</comment>
<dbReference type="FunFam" id="1.20.120.350:FF:000005">
    <property type="entry name" value="Sodium channel protein"/>
    <property type="match status" value="1"/>
</dbReference>
<evidence type="ECO:0000259" key="27">
    <source>
        <dbReference type="Pfam" id="PF00520"/>
    </source>
</evidence>
<evidence type="ECO:0000256" key="21">
    <source>
        <dbReference type="ARBA" id="ARBA00055248"/>
    </source>
</evidence>
<dbReference type="SUPFAM" id="SSF81324">
    <property type="entry name" value="Voltage-gated potassium channels"/>
    <property type="match status" value="4"/>
</dbReference>
<comment type="function">
    <text evidence="24">Mediates the voltage-dependent sodium ion permeability of excitable membranes. Assuming opened or closed conformations in response to the voltage difference across the membrane, the protein forms a sodium-selective channel through which Na(+) ions may pass in accordance with their electrochemical gradient.</text>
</comment>
<dbReference type="Gene3D" id="1.20.5.1190">
    <property type="entry name" value="iswi atpase"/>
    <property type="match status" value="1"/>
</dbReference>
<dbReference type="InterPro" id="IPR056832">
    <property type="entry name" value="ARM_TT21_2nd"/>
</dbReference>
<evidence type="ECO:0000313" key="37">
    <source>
        <dbReference type="Proteomes" id="UP001187343"/>
    </source>
</evidence>
<feature type="transmembrane region" description="Helical" evidence="24">
    <location>
        <begin position="1497"/>
        <end position="1515"/>
    </location>
</feature>
<evidence type="ECO:0000256" key="3">
    <source>
        <dbReference type="ARBA" id="ARBA00022448"/>
    </source>
</evidence>
<dbReference type="Gene3D" id="1.25.40.10">
    <property type="entry name" value="Tetratricopeptide repeat domain"/>
    <property type="match status" value="6"/>
</dbReference>
<dbReference type="FunFam" id="1.10.287.70:FF:000049">
    <property type="entry name" value="Voltage-dependent sodium channel 2"/>
    <property type="match status" value="1"/>
</dbReference>
<evidence type="ECO:0000256" key="26">
    <source>
        <dbReference type="SAM" id="MobiDB-lite"/>
    </source>
</evidence>
<evidence type="ECO:0000256" key="6">
    <source>
        <dbReference type="ARBA" id="ARBA00022553"/>
    </source>
</evidence>
<evidence type="ECO:0000256" key="12">
    <source>
        <dbReference type="ARBA" id="ARBA00023053"/>
    </source>
</evidence>
<feature type="domain" description="Ion transport" evidence="27">
    <location>
        <begin position="1496"/>
        <end position="1751"/>
    </location>
</feature>
<evidence type="ECO:0000256" key="8">
    <source>
        <dbReference type="ARBA" id="ARBA00022737"/>
    </source>
</evidence>
<evidence type="ECO:0000256" key="10">
    <source>
        <dbReference type="ARBA" id="ARBA00022882"/>
    </source>
</evidence>
<feature type="domain" description="Tetratricopeptide repeat protein 21A/21B C-terminal ARM" evidence="33">
    <location>
        <begin position="3120"/>
        <end position="3328"/>
    </location>
</feature>
<feature type="domain" description="SCN5A-like C-terminal IQ motif" evidence="30">
    <location>
        <begin position="1863"/>
        <end position="1895"/>
    </location>
</feature>
<evidence type="ECO:0000256" key="23">
    <source>
        <dbReference type="PROSITE-ProRule" id="PRU00339"/>
    </source>
</evidence>
<evidence type="ECO:0000259" key="33">
    <source>
        <dbReference type="Pfam" id="PF25063"/>
    </source>
</evidence>
<keyword evidence="9 23" id="KW-0802">TPR repeat</keyword>
<dbReference type="Pfam" id="PF11933">
    <property type="entry name" value="Na_trans_cytopl"/>
    <property type="match status" value="1"/>
</dbReference>
<feature type="transmembrane region" description="Helical" evidence="24">
    <location>
        <begin position="1557"/>
        <end position="1577"/>
    </location>
</feature>
<feature type="repeat" description="TPR" evidence="23">
    <location>
        <begin position="2969"/>
        <end position="3002"/>
    </location>
</feature>
<evidence type="ECO:0000256" key="11">
    <source>
        <dbReference type="ARBA" id="ARBA00022989"/>
    </source>
</evidence>
<feature type="transmembrane region" description="Helical" evidence="24">
    <location>
        <begin position="1215"/>
        <end position="1234"/>
    </location>
</feature>
<evidence type="ECO:0000256" key="17">
    <source>
        <dbReference type="ARBA" id="ARBA00023201"/>
    </source>
</evidence>
<dbReference type="GO" id="GO:0001518">
    <property type="term" value="C:voltage-gated sodium channel complex"/>
    <property type="evidence" value="ECO:0007669"/>
    <property type="project" value="UniProtKB-UniRule"/>
</dbReference>
<dbReference type="InterPro" id="IPR058542">
    <property type="entry name" value="IQ_SCN5A_C"/>
</dbReference>
<evidence type="ECO:0000259" key="30">
    <source>
        <dbReference type="Pfam" id="PF24609"/>
    </source>
</evidence>
<dbReference type="GO" id="GO:0005248">
    <property type="term" value="F:voltage-gated sodium channel activity"/>
    <property type="evidence" value="ECO:0007669"/>
    <property type="project" value="InterPro"/>
</dbReference>
<comment type="subunit">
    <text evidence="22">Voltage-gated sodium (Nav) channels consist of an ion-conducting alpha subunit which is functional on its own associated with regulatory beta subunits.</text>
</comment>
<gene>
    <name evidence="36" type="ORF">Q8A67_006492</name>
</gene>
<feature type="transmembrane region" description="Helical" evidence="24">
    <location>
        <begin position="261"/>
        <end position="284"/>
    </location>
</feature>
<reference evidence="36" key="1">
    <citation type="submission" date="2023-08" db="EMBL/GenBank/DDBJ databases">
        <title>Chromosome-level Genome Assembly of mud carp (Cirrhinus molitorella).</title>
        <authorList>
            <person name="Liu H."/>
        </authorList>
    </citation>
    <scope>NUCLEOTIDE SEQUENCE</scope>
    <source>
        <strain evidence="36">Prfri</strain>
        <tissue evidence="36">Muscle</tissue>
    </source>
</reference>
<feature type="region of interest" description="Disordered" evidence="26">
    <location>
        <begin position="1953"/>
        <end position="1972"/>
    </location>
</feature>
<feature type="compositionally biased region" description="Basic and acidic residues" evidence="26">
    <location>
        <begin position="587"/>
        <end position="596"/>
    </location>
</feature>
<dbReference type="FunFam" id="1.25.40.10:FF:000414">
    <property type="entry name" value="Tetratricopeptide repeat domain 21B"/>
    <property type="match status" value="1"/>
</dbReference>
<evidence type="ECO:0000256" key="1">
    <source>
        <dbReference type="ARBA" id="ARBA00004651"/>
    </source>
</evidence>
<dbReference type="Gene3D" id="1.10.287.70">
    <property type="match status" value="4"/>
</dbReference>
<feature type="transmembrane region" description="Helical" evidence="24">
    <location>
        <begin position="138"/>
        <end position="158"/>
    </location>
</feature>
<accession>A0AA88U1B3</accession>
<feature type="transmembrane region" description="Helical" evidence="24">
    <location>
        <begin position="1292"/>
        <end position="1318"/>
    </location>
</feature>
<feature type="region of interest" description="Disordered" evidence="26">
    <location>
        <begin position="1894"/>
        <end position="1947"/>
    </location>
</feature>
<keyword evidence="17 24" id="KW-0739">Sodium transport</keyword>
<dbReference type="FunFam" id="1.20.120.350:FF:000004">
    <property type="entry name" value="Sodium channel protein"/>
    <property type="match status" value="1"/>
</dbReference>
<keyword evidence="5" id="KW-1003">Cell membrane</keyword>
<feature type="region of interest" description="Disordered" evidence="26">
    <location>
        <begin position="577"/>
        <end position="596"/>
    </location>
</feature>
<keyword evidence="14 24" id="KW-0472">Membrane</keyword>
<proteinExistence type="inferred from homology"/>
<evidence type="ECO:0000256" key="24">
    <source>
        <dbReference type="RuleBase" id="RU361132"/>
    </source>
</evidence>
<sequence>MAHSFNPPGPKSFRKFTRESLKAIESRIAEENAKKSKDKQERHKDDGCKRKPNSGLEAGKTLPFIYGDVPRGLVSTPLEDLDQFYSNQATFIVVNKKKTISRFNAAPALYIFSPFNLLRRISIKILVHSYPSQLRNPFTLFSMFIMFTILANCAFMVYSQPPDWAKNVEYAFTGIYTFEALIKIIARGFCVGKFTFLRDPWNWLDFMVIVMAFVTEFIKIGNVSALRTFRVLRALKTISVIPGLKTIVGALIQSVKKLSDVMILTLFCLSVFALVGLQLFMGALKHKCVLLPSTDNLTYYIPNKTEECYRKVYCLDYINNQSNHYILTDSKDALICGKSTDAGQCPENYFCMKAGPNPDYGYTSFDSFGWAFLSLFRLMTQDYWENLYQQTLRAAGKTYMIFFVLVIFLGSFYLVNLILAVVAMAYDEQNQATIDEALKKEEEFNAMLQQLMRLEEEAQAEAEASKYDGLSGEKTDSSSDASKLSSKSAKERRNRRKKRQRQGEDEKDDDSNKEGNDRKPSIRFTADGKIQRSRERTCTSPRQSPLSFQGSILTPRRDSKGSIFSFRGRLHSENNYADDEQSMCEETGSRRDSLFLPSRPERLYSTHSKSSLTPRILLPSNGKARYVVDSNSIVIVSGGASSPNSPSGMLTPEFDTDEEYRRRCDSKSFSRAFLHDQSARQRALSVASVSNTPMDSSEIWKQKCMEYWFEFAENYLIWDCSPTWLKIKKIVHMIVMDPFADLFITICIVINTVFMAMEYHPMEPSYNNMLTTANVVFIAIFTAEMIFKIIALDPYTYFQEGWNIFDSIIVTLSLVELCLTNVVSGIGFLRPFRLLRVFKLAKSWPTLNMLIKIIGNSLGALSNLTLVLAIIVFIFAVVGMQLFGKNYRDCVCKISEDCTLPRWHMNDFFHSFLIVFRVLCGEWIETMWDCMQVSGQALCLIVFMMVMVIGNLVVLNLFLALLLSSFSADNLAAPEPEGENNLQIAVGRIKRGIALVKACLQNFFQSGCMKRRKLKKKTVDGNVILRSCKGINDNSNHTTLELVKGTEGTDVDSDTENFISNPSLTVSVPIAVEESDFECLNTEDFSSLSSDQEDDKEKLSDVAPSSSEGSTVDLRHGKDGEDALDFELEESLDPDACFTPGCVHKFPCCQVDVEKGMWKKWWLLRQTCYNIVEHSWFETFIIFMILLSSGALAFEDIYLESRKNVKTILEFADKVFTYIFILEMLLKWVAYGFAKYFTNLWCWLDFIIVDVSLISLVANAMQYSHLSAIKTLRTLRAFRPLRALSRFEGMRVVVNALLGAIPSIMNVLLVCLIFWLIFSIVGVNFLAGKFHECVNKTTDKRMSSLDIRNKWECNSSETYWRNLQINFDNVGNGYLALLQVATFKGWMPIMYAAVDSRNLDEQPQYEANLFMYLYFVIFIILGAFFTLNLFIGVIIDNFNQQKKKISIYLDLDIFMTEEQKKYYNAMKKLGSKKPQKPIPRPKNKIQGFIFDLVTKQAFDIFIMVLISLNMVTMMVETEDQSVQMTTVLYWINVGFVVLFTTECVLKMIALRQYFFTIGWNVFDFIVVILSIVGMFLAEVIKKYFVAPTLFRVIRLARIGRILRLIRGAKGIRTLLFALMMSLPALFNIGLLLFLVMFIYAIFGMSSFAYVKKAKGIDDMFNFETFGNSMLCLFQITTSAGWDGLLAPMLNSQPPYCDPNKTFPGSEVKGDCGNPSIGIFFFVSYIIICFLIVVNMYIAVILENFSVATEESADPLSEDDFDRFYEVWEKFDPKATQFMEYDKLSDFANSLDPPLRIPKPNRLQLISMDLPMVSGERIHCLDILFAFTKRVLGEGGEMDILRGQMEDRFMASNPSKSSYEPITTTLRRKHEDMSAAIIQRAFRNHMVRHSVKKVRNIYRETRHQNGKVPSKASVDNDKCDDNSASEDSDATPATSSPPSYNSLSQNGTNKYEMDKHEKEVDDKSNGANATSCDLNNSAIDSGLTVRPVEVTRLIDEDNYRKTTIAARHIQQMELRGASELQTYDKALILYYCQEKYSSHVVDVSSEAQRKFSHEPVFAFLHAYGLLMQDQVLDAIQELEQLKERRDVTLCVLMALVYAHKKRPNPDRDVIQELDGKVKDERKTASPKALYYAGMLLWLLGRNDKAREYVDRMIKISSGSKEGIVLKGWIDLRSNKDAYAKKSGKYFDEALKEKSDIFALMGKVHYYEFRQNYSGALETINQVIVSYPSFLPALVKKMKLLLTLQDWEQTVDAAQRLLQRDKNNLEALRMLALHSLCREGDVGECVNQLSNLISNLDIQEPNNPELFYRMSLAFTRVCGRAEKVLQHTHRMVERAFAQASSDSELATEMGYQLVLLGRVKEAMKWYKTAMTLDESSVSALIGIIRCQLMEGHIEDAEQQLEFLTEIQQSIGKSGELLYLRALLAVKKRQPPEEATNLLNDTVDTHFSALQGLPLSVEYFEKLNPDFLLEIAKEYLALSPAKAPAPGQSPVPQLQHCASVLDTVVKVVPGLLQAIFLMAKVRFQSGDIEAAQSSLQHCLDQNPAHADAHLLMAQIHLMQGNFKLSSQSLELCLSHNFEIREHPLYHLIKAQAQRKMGQLQEAIQVLQMAMSLCAVKRTGSSTKRQNKKVELSSADCVSVFLELAETLWLNGEQHEAAKVMQDAINEFTGTPEELRVTIANADLALMRGDTELALSMLRNITPEQPYYIQAKEKMADIYLNHRKEKRLYVSCYRDLVDKLPSPHTFLLLGDAYMNIQEPELAIEVYEQALKKNPKDGAVASKIGKALVKTHNYVKAINYYEAALKSGQQNFLRYDLADLLMKLRQYERCEKVLQEALTHDPVNELPLLTEDCRYLVLLAKVQSKVNKNDEALLSLQRARDVQAKVLKRVQMEQPDSVPAQKQLAAEICAEIAKHCSSQRGYERAVKFYKEALVYCESDSKVMLELAQLYLTLDDVEACQQQCSAILKNDPVNESATLMMADLMFRKQDYEQAVFHFQQLLERKPDNYPTLSRLIDLLRRAGKLEEVPRFLEMAEKHSSRAKFEPGYNYCKGLYLWYTGEPNDGLRHFNKARKDNDWGQNAVYNMIEICLNPDNETIGGEVFENLDGDMGNSTEKQESEQLAVRTAEKLLKELKPQTPAGHVQLRILENYCYLATKQKANVERALNVFIEIANSEKDHVPALLAMATAYMILKQTPRARNQLKRIAKMNWNIIDADEFEKSWLLLADIYIQSGKYDMAGELLKRCLRHNKSCCKAYEYMGYIMEKEQSFRDAAMNYEMAWKYSNQTNPTIGYKLAFNYLKAKRHVDAIDVCHKVLDAHPNYPRIRKDILDKARAALRS</sequence>
<evidence type="ECO:0000256" key="7">
    <source>
        <dbReference type="ARBA" id="ARBA00022692"/>
    </source>
</evidence>
<feature type="region of interest" description="Disordered" evidence="26">
    <location>
        <begin position="462"/>
        <end position="560"/>
    </location>
</feature>
<evidence type="ECO:0000256" key="9">
    <source>
        <dbReference type="ARBA" id="ARBA00022803"/>
    </source>
</evidence>
<feature type="region of interest" description="Disordered" evidence="26">
    <location>
        <begin position="1086"/>
        <end position="1117"/>
    </location>
</feature>
<dbReference type="GO" id="GO:0019228">
    <property type="term" value="P:neuronal action potential"/>
    <property type="evidence" value="ECO:0007669"/>
    <property type="project" value="TreeGrafter"/>
</dbReference>
<evidence type="ECO:0000256" key="4">
    <source>
        <dbReference type="ARBA" id="ARBA00022461"/>
    </source>
</evidence>
<feature type="transmembrane region" description="Helical" evidence="24">
    <location>
        <begin position="937"/>
        <end position="963"/>
    </location>
</feature>
<protein>
    <recommendedName>
        <fullName evidence="24">Sodium channel protein</fullName>
    </recommendedName>
</protein>
<dbReference type="Pfam" id="PF13176">
    <property type="entry name" value="TPR_7"/>
    <property type="match status" value="1"/>
</dbReference>
<evidence type="ECO:0000259" key="31">
    <source>
        <dbReference type="Pfam" id="PF25060"/>
    </source>
</evidence>
<feature type="domain" description="Ion transport" evidence="27">
    <location>
        <begin position="1174"/>
        <end position="1444"/>
    </location>
</feature>
<dbReference type="InterPro" id="IPR010526">
    <property type="entry name" value="Na_trans_assoc_dom"/>
</dbReference>
<feature type="transmembrane region" description="Helical" evidence="24">
    <location>
        <begin position="1240"/>
        <end position="1261"/>
    </location>
</feature>
<feature type="compositionally biased region" description="Polar residues" evidence="26">
    <location>
        <begin position="538"/>
        <end position="552"/>
    </location>
</feature>
<keyword evidence="7 24" id="KW-0812">Transmembrane</keyword>
<feature type="domain" description="Tetratricopeptide repeat protein 21A/21B fifth ARM repeats" evidence="34">
    <location>
        <begin position="2969"/>
        <end position="3085"/>
    </location>
</feature>
<dbReference type="Pfam" id="PF25060">
    <property type="entry name" value="ARM_TT21_2nd"/>
    <property type="match status" value="1"/>
</dbReference>
<dbReference type="InterPro" id="IPR001696">
    <property type="entry name" value="Na_channel_asu"/>
</dbReference>
<feature type="transmembrane region" description="Helical" evidence="24">
    <location>
        <begin position="234"/>
        <end position="255"/>
    </location>
</feature>
<dbReference type="Pfam" id="PF25064">
    <property type="entry name" value="ARM_TT21_5th"/>
    <property type="match status" value="1"/>
</dbReference>
<evidence type="ECO:0000256" key="20">
    <source>
        <dbReference type="ARBA" id="ARBA00038083"/>
    </source>
</evidence>
<dbReference type="GO" id="GO:0086010">
    <property type="term" value="P:membrane depolarization during action potential"/>
    <property type="evidence" value="ECO:0007669"/>
    <property type="project" value="TreeGrafter"/>
</dbReference>
<dbReference type="InterPro" id="IPR019734">
    <property type="entry name" value="TPR_rpt"/>
</dbReference>
<dbReference type="FunFam" id="1.10.238.10:FF:000002">
    <property type="entry name" value="Sodium channel protein"/>
    <property type="match status" value="1"/>
</dbReference>
<feature type="transmembrane region" description="Helical" evidence="24">
    <location>
        <begin position="850"/>
        <end position="878"/>
    </location>
</feature>
<feature type="transmembrane region" description="Helical" evidence="24">
    <location>
        <begin position="1718"/>
        <end position="1741"/>
    </location>
</feature>
<dbReference type="Pfam" id="PF24609">
    <property type="entry name" value="IQ_SCN5A_C"/>
    <property type="match status" value="1"/>
</dbReference>
<dbReference type="EMBL" id="JAUYZG010000006">
    <property type="protein sequence ID" value="KAK2904693.1"/>
    <property type="molecule type" value="Genomic_DNA"/>
</dbReference>
<evidence type="ECO:0000259" key="32">
    <source>
        <dbReference type="Pfam" id="PF25062"/>
    </source>
</evidence>
<feature type="compositionally biased region" description="Low complexity" evidence="26">
    <location>
        <begin position="478"/>
        <end position="487"/>
    </location>
</feature>
<comment type="caution">
    <text evidence="36">The sequence shown here is derived from an EMBL/GenBank/DDBJ whole genome shotgun (WGS) entry which is preliminary data.</text>
</comment>
<dbReference type="PROSITE" id="PS50005">
    <property type="entry name" value="TPR"/>
    <property type="match status" value="3"/>
</dbReference>
<dbReference type="FunFam" id="1.10.287.70:FF:000001">
    <property type="entry name" value="Sodium channel protein"/>
    <property type="match status" value="1"/>
</dbReference>
<feature type="compositionally biased region" description="Basic residues" evidence="26">
    <location>
        <begin position="490"/>
        <end position="500"/>
    </location>
</feature>
<dbReference type="FunFam" id="1.25.40.10:FF:000279">
    <property type="entry name" value="Tetratricopeptide repeat domain 21A"/>
    <property type="match status" value="1"/>
</dbReference>
<feature type="domain" description="Ion transport" evidence="27">
    <location>
        <begin position="140"/>
        <end position="432"/>
    </location>
</feature>
<dbReference type="FunFam" id="1.25.40.10:FF:000219">
    <property type="entry name" value="Tetratricopeptide repeat domain 21B"/>
    <property type="match status" value="1"/>
</dbReference>
<keyword evidence="13 24" id="KW-0406">Ion transport</keyword>
<dbReference type="SUPFAM" id="SSF48452">
    <property type="entry name" value="TPR-like"/>
    <property type="match status" value="4"/>
</dbReference>
<feature type="transmembrane region" description="Helical" evidence="24">
    <location>
        <begin position="739"/>
        <end position="757"/>
    </location>
</feature>
<organism evidence="36 37">
    <name type="scientific">Cirrhinus molitorella</name>
    <name type="common">mud carp</name>
    <dbReference type="NCBI Taxonomy" id="172907"/>
    <lineage>
        <taxon>Eukaryota</taxon>
        <taxon>Metazoa</taxon>
        <taxon>Chordata</taxon>
        <taxon>Craniata</taxon>
        <taxon>Vertebrata</taxon>
        <taxon>Euteleostomi</taxon>
        <taxon>Actinopterygii</taxon>
        <taxon>Neopterygii</taxon>
        <taxon>Teleostei</taxon>
        <taxon>Ostariophysi</taxon>
        <taxon>Cypriniformes</taxon>
        <taxon>Cyprinidae</taxon>
        <taxon>Labeoninae</taxon>
        <taxon>Labeonini</taxon>
        <taxon>Cirrhinus</taxon>
    </lineage>
</organism>
<name>A0AA88U1B3_9TELE</name>
<feature type="domain" description="Tetratricopeptide repeat protein 21A/21B N-terminal ARM repeat" evidence="32">
    <location>
        <begin position="2027"/>
        <end position="2249"/>
    </location>
</feature>
<dbReference type="Gene3D" id="1.10.238.10">
    <property type="entry name" value="EF-hand"/>
    <property type="match status" value="1"/>
</dbReference>
<evidence type="ECO:0000259" key="29">
    <source>
        <dbReference type="Pfam" id="PF11933"/>
    </source>
</evidence>
<evidence type="ECO:0000256" key="25">
    <source>
        <dbReference type="SAM" id="Coils"/>
    </source>
</evidence>
<keyword evidence="15" id="KW-1015">Disulfide bond</keyword>
<evidence type="ECO:0000256" key="16">
    <source>
        <dbReference type="ARBA" id="ARBA00023180"/>
    </source>
</evidence>
<feature type="domain" description="Ion transport" evidence="27">
    <location>
        <begin position="738"/>
        <end position="969"/>
    </location>
</feature>
<keyword evidence="10 24" id="KW-0851">Voltage-gated channel</keyword>
<evidence type="ECO:0000256" key="14">
    <source>
        <dbReference type="ARBA" id="ARBA00023136"/>
    </source>
</evidence>
<dbReference type="InterPro" id="IPR056836">
    <property type="entry name" value="ARM_TT21_4th"/>
</dbReference>
<comment type="similarity">
    <text evidence="2">Belongs to the TTC21 family.</text>
</comment>
<feature type="region of interest" description="Disordered" evidence="26">
    <location>
        <begin position="27"/>
        <end position="55"/>
    </location>
</feature>
<comment type="caution">
    <text evidence="24">Lacks conserved residue(s) required for the propagation of feature annotation.</text>
</comment>
<feature type="transmembrane region" description="Helical" evidence="24">
    <location>
        <begin position="1175"/>
        <end position="1194"/>
    </location>
</feature>
<keyword evidence="18 24" id="KW-0407">Ion channel</keyword>
<evidence type="ECO:0000256" key="15">
    <source>
        <dbReference type="ARBA" id="ARBA00023157"/>
    </source>
</evidence>
<feature type="domain" description="Tetratricopeptide repeat protein 21A/21B second ARM" evidence="31">
    <location>
        <begin position="2285"/>
        <end position="2557"/>
    </location>
</feature>
<keyword evidence="12 24" id="KW-0915">Sodium</keyword>
<feature type="transmembrane region" description="Helical" evidence="24">
    <location>
        <begin position="1527"/>
        <end position="1545"/>
    </location>
</feature>
<evidence type="ECO:0000256" key="22">
    <source>
        <dbReference type="ARBA" id="ARBA00064899"/>
    </source>
</evidence>
<feature type="compositionally biased region" description="Basic and acidic residues" evidence="26">
    <location>
        <begin position="27"/>
        <end position="49"/>
    </location>
</feature>
<evidence type="ECO:0000256" key="19">
    <source>
        <dbReference type="ARBA" id="ARBA00036239"/>
    </source>
</evidence>
<comment type="catalytic activity">
    <reaction evidence="19">
        <text>Na(+)(in) = Na(+)(out)</text>
        <dbReference type="Rhea" id="RHEA:34963"/>
        <dbReference type="ChEBI" id="CHEBI:29101"/>
    </reaction>
</comment>
<dbReference type="InterPro" id="IPR024583">
    <property type="entry name" value="Na_trans_cytopl"/>
</dbReference>
<dbReference type="PANTHER" id="PTHR10037">
    <property type="entry name" value="VOLTAGE-GATED CATION CHANNEL CALCIUM AND SODIUM"/>
    <property type="match status" value="1"/>
</dbReference>
<feature type="transmembrane region" description="Helical" evidence="24">
    <location>
        <begin position="804"/>
        <end position="829"/>
    </location>
</feature>
<dbReference type="InterPro" id="IPR044564">
    <property type="entry name" value="Na_chnl_inactivation_gate"/>
</dbReference>
<evidence type="ECO:0000259" key="35">
    <source>
        <dbReference type="Pfam" id="PF25068"/>
    </source>
</evidence>
<feature type="transmembrane region" description="Helical" evidence="24">
    <location>
        <begin position="203"/>
        <end position="222"/>
    </location>
</feature>
<comment type="subcellular location">
    <subcellularLocation>
        <location evidence="1 24">Cell membrane</location>
        <topology evidence="1 24">Multi-pass membrane protein</topology>
    </subcellularLocation>
</comment>
<dbReference type="InterPro" id="IPR027359">
    <property type="entry name" value="Volt_channel_dom_sf"/>
</dbReference>
<feature type="transmembrane region" description="Helical" evidence="24">
    <location>
        <begin position="769"/>
        <end position="792"/>
    </location>
</feature>
<feature type="compositionally biased region" description="Low complexity" evidence="26">
    <location>
        <begin position="1929"/>
        <end position="1938"/>
    </location>
</feature>
<feature type="transmembrane region" description="Helical" evidence="24">
    <location>
        <begin position="1614"/>
        <end position="1642"/>
    </location>
</feature>
<keyword evidence="11 24" id="KW-1133">Transmembrane helix</keyword>
<feature type="domain" description="Voltage-gated Na+ ion channel cytoplasmic" evidence="29">
    <location>
        <begin position="544"/>
        <end position="688"/>
    </location>
</feature>
<keyword evidence="3 24" id="KW-0813">Transport</keyword>
<dbReference type="FunFam" id="1.25.40.10:FF:000245">
    <property type="entry name" value="Tetratricopeptide repeat domain 21B"/>
    <property type="match status" value="1"/>
</dbReference>
<dbReference type="PROSITE" id="PS50096">
    <property type="entry name" value="IQ"/>
    <property type="match status" value="1"/>
</dbReference>
<evidence type="ECO:0000256" key="13">
    <source>
        <dbReference type="ARBA" id="ARBA00023065"/>
    </source>
</evidence>
<keyword evidence="4 24" id="KW-0894">Sodium channel</keyword>
<keyword evidence="16" id="KW-0325">Glycoprotein</keyword>
<feature type="coiled-coil region" evidence="25">
    <location>
        <begin position="2242"/>
        <end position="2269"/>
    </location>
</feature>
<feature type="compositionally biased region" description="Basic and acidic residues" evidence="26">
    <location>
        <begin position="510"/>
        <end position="520"/>
    </location>
</feature>
<keyword evidence="6" id="KW-0597">Phosphoprotein</keyword>
<dbReference type="CDD" id="cd13433">
    <property type="entry name" value="Na_channel_gate"/>
    <property type="match status" value="1"/>
</dbReference>
<dbReference type="FunFam" id="1.20.120.350:FF:000003">
    <property type="entry name" value="Voltage-dependent sodium channel"/>
    <property type="match status" value="1"/>
</dbReference>
<evidence type="ECO:0000256" key="2">
    <source>
        <dbReference type="ARBA" id="ARBA00010935"/>
    </source>
</evidence>
<feature type="repeat" description="TPR" evidence="23">
    <location>
        <begin position="2739"/>
        <end position="2772"/>
    </location>
</feature>
<feature type="domain" description="Sodium ion transport-associated" evidence="28">
    <location>
        <begin position="980"/>
        <end position="1169"/>
    </location>
</feature>
<feature type="transmembrane region" description="Helical" evidence="24">
    <location>
        <begin position="399"/>
        <end position="426"/>
    </location>
</feature>
<dbReference type="Gene3D" id="1.20.120.350">
    <property type="entry name" value="Voltage-gated potassium channels. Chain C"/>
    <property type="match status" value="4"/>
</dbReference>
<dbReference type="Pfam" id="PF25063">
    <property type="entry name" value="ARM_TT21_C"/>
    <property type="match status" value="1"/>
</dbReference>
<dbReference type="Pfam" id="PF25068">
    <property type="entry name" value="ARM_TT21_4th"/>
    <property type="match status" value="1"/>
</dbReference>
<dbReference type="InterPro" id="IPR005821">
    <property type="entry name" value="Ion_trans_dom"/>
</dbReference>
<dbReference type="Pfam" id="PF25062">
    <property type="entry name" value="ARM_TT21_N"/>
    <property type="match status" value="1"/>
</dbReference>
<dbReference type="InterPro" id="IPR011990">
    <property type="entry name" value="TPR-like_helical_dom_sf"/>
</dbReference>
<evidence type="ECO:0000256" key="18">
    <source>
        <dbReference type="ARBA" id="ARBA00023303"/>
    </source>
</evidence>
<dbReference type="PANTHER" id="PTHR10037:SF278">
    <property type="entry name" value="SODIUM CHANNEL PROTEIN TYPE 2 SUBUNIT ALPHA"/>
    <property type="match status" value="1"/>
</dbReference>
<dbReference type="SMART" id="SM00028">
    <property type="entry name" value="TPR"/>
    <property type="match status" value="17"/>
</dbReference>
<dbReference type="Pfam" id="PF06512">
    <property type="entry name" value="Na_trans_assoc"/>
    <property type="match status" value="1"/>
</dbReference>
<dbReference type="Proteomes" id="UP001187343">
    <property type="component" value="Unassembled WGS sequence"/>
</dbReference>
<keyword evidence="25" id="KW-0175">Coiled coil</keyword>
<comment type="function">
    <text evidence="21">Pore-forming subunit of a voltage-gated sodium (Nav) channel that directly mediates the depolarizing phase of action potentials in excitable membranes. Navs, also called VGSCs (voltage-gated sodium channels) or VDSCs (voltage-dependent sodium channels), operate by switching between closed and open conformations depending on the voltage difference across the membrane. In the open conformation they allow Na(+) ions to selectively pass through the pore, along their electrochemical gradient. The influx of Na+ ions provokes membrane depolarization, initiating the propagation of electrical signals throughout cells and tissues.</text>
</comment>
<dbReference type="InterPro" id="IPR056834">
    <property type="entry name" value="ARM_TT21_C"/>
</dbReference>
<feature type="compositionally biased region" description="Basic and acidic residues" evidence="26">
    <location>
        <begin position="1953"/>
        <end position="1963"/>
    </location>
</feature>
<feature type="repeat" description="TPR" evidence="23">
    <location>
        <begin position="2341"/>
        <end position="2374"/>
    </location>
</feature>
<dbReference type="FunFam" id="1.20.120.350:FF:000002">
    <property type="entry name" value="Sodium channel protein"/>
    <property type="match status" value="1"/>
</dbReference>
<dbReference type="InterPro" id="IPR043203">
    <property type="entry name" value="VGCC_Ca_Na"/>
</dbReference>
<feature type="domain" description="Tetratricopeptide repeat protein 21A/21B fourth ARM" evidence="35">
    <location>
        <begin position="2775"/>
        <end position="2928"/>
    </location>
</feature>
<dbReference type="Pfam" id="PF00520">
    <property type="entry name" value="Ion_trans"/>
    <property type="match status" value="4"/>
</dbReference>
<dbReference type="FunFam" id="1.25.40.10:FF:003438">
    <property type="entry name" value="Tetratricopeptide repeat domain 21B"/>
    <property type="match status" value="1"/>
</dbReference>
<dbReference type="InterPro" id="IPR056833">
    <property type="entry name" value="ARM_TT21_N"/>
</dbReference>
<feature type="transmembrane region" description="Helical" evidence="24">
    <location>
        <begin position="1409"/>
        <end position="1435"/>
    </location>
</feature>
<feature type="compositionally biased region" description="Basic and acidic residues" evidence="26">
    <location>
        <begin position="463"/>
        <end position="477"/>
    </location>
</feature>
<evidence type="ECO:0000256" key="5">
    <source>
        <dbReference type="ARBA" id="ARBA00022475"/>
    </source>
</evidence>